<feature type="transmembrane region" description="Helical" evidence="1">
    <location>
        <begin position="144"/>
        <end position="161"/>
    </location>
</feature>
<dbReference type="EMBL" id="WHIY01000003">
    <property type="protein sequence ID" value="MPQ50518.1"/>
    <property type="molecule type" value="Genomic_DNA"/>
</dbReference>
<dbReference type="RefSeq" id="WP_152404572.1">
    <property type="nucleotide sequence ID" value="NZ_WHIY01000003.1"/>
</dbReference>
<protein>
    <submittedName>
        <fullName evidence="2">Benzoate/H(+) symporter BenE family transporter</fullName>
    </submittedName>
</protein>
<evidence type="ECO:0000256" key="1">
    <source>
        <dbReference type="SAM" id="Phobius"/>
    </source>
</evidence>
<dbReference type="NCBIfam" id="TIGR00843">
    <property type="entry name" value="benE"/>
    <property type="match status" value="1"/>
</dbReference>
<accession>A0A6L5E7G6</accession>
<dbReference type="Pfam" id="PF03594">
    <property type="entry name" value="BenE"/>
    <property type="match status" value="1"/>
</dbReference>
<feature type="transmembrane region" description="Helical" evidence="1">
    <location>
        <begin position="290"/>
        <end position="315"/>
    </location>
</feature>
<keyword evidence="1" id="KW-1133">Transmembrane helix</keyword>
<evidence type="ECO:0000313" key="2">
    <source>
        <dbReference type="EMBL" id="MPQ50518.1"/>
    </source>
</evidence>
<dbReference type="PANTHER" id="PTHR30199">
    <property type="entry name" value="MFS FAMILY TRANSPORTER, PREDICTED SUBSTRATE BENZOATE"/>
    <property type="match status" value="1"/>
</dbReference>
<feature type="transmembrane region" description="Helical" evidence="1">
    <location>
        <begin position="360"/>
        <end position="382"/>
    </location>
</feature>
<dbReference type="Proteomes" id="UP000475079">
    <property type="component" value="Unassembled WGS sequence"/>
</dbReference>
<dbReference type="AlphaFoldDB" id="A0A6L5E7G6"/>
<name>A0A6L5E7G6_9ENTR</name>
<dbReference type="GO" id="GO:0005886">
    <property type="term" value="C:plasma membrane"/>
    <property type="evidence" value="ECO:0007669"/>
    <property type="project" value="TreeGrafter"/>
</dbReference>
<feature type="transmembrane region" description="Helical" evidence="1">
    <location>
        <begin position="94"/>
        <end position="114"/>
    </location>
</feature>
<feature type="transmembrane region" description="Helical" evidence="1">
    <location>
        <begin position="47"/>
        <end position="65"/>
    </location>
</feature>
<keyword evidence="3" id="KW-1185">Reference proteome</keyword>
<feature type="transmembrane region" description="Helical" evidence="1">
    <location>
        <begin position="246"/>
        <end position="270"/>
    </location>
</feature>
<feature type="transmembrane region" description="Helical" evidence="1">
    <location>
        <begin position="119"/>
        <end position="138"/>
    </location>
</feature>
<keyword evidence="1" id="KW-0812">Transmembrane</keyword>
<organism evidence="2 3">
    <name type="scientific">Citrobacter telavivensis</name>
    <dbReference type="NCBI Taxonomy" id="2653932"/>
    <lineage>
        <taxon>Bacteria</taxon>
        <taxon>Pseudomonadati</taxon>
        <taxon>Pseudomonadota</taxon>
        <taxon>Gammaproteobacteria</taxon>
        <taxon>Enterobacterales</taxon>
        <taxon>Enterobacteriaceae</taxon>
        <taxon>Citrobacter</taxon>
    </lineage>
</organism>
<dbReference type="PANTHER" id="PTHR30199:SF0">
    <property type="entry name" value="INNER MEMBRANE PROTEIN YDCO"/>
    <property type="match status" value="1"/>
</dbReference>
<dbReference type="GO" id="GO:0042925">
    <property type="term" value="F:benzoate transmembrane transporter activity"/>
    <property type="evidence" value="ECO:0007669"/>
    <property type="project" value="InterPro"/>
</dbReference>
<feature type="transmembrane region" description="Helical" evidence="1">
    <location>
        <begin position="322"/>
        <end position="340"/>
    </location>
</feature>
<comment type="caution">
    <text evidence="2">The sequence shown here is derived from an EMBL/GenBank/DDBJ whole genome shotgun (WGS) entry which is preliminary data.</text>
</comment>
<gene>
    <name evidence="2" type="primary">benE</name>
    <name evidence="2" type="ORF">GBB84_06280</name>
</gene>
<proteinExistence type="predicted"/>
<reference evidence="2 3" key="1">
    <citation type="submission" date="2019-10" db="EMBL/GenBank/DDBJ databases">
        <title>Characterization of a new Citrobacter species.</title>
        <authorList>
            <person name="Goncalves Ribeiro T."/>
            <person name="Izdebski R."/>
            <person name="Urbanowicz P."/>
            <person name="Carmeli Y."/>
            <person name="Gniadkowski M."/>
            <person name="Peixe L."/>
        </authorList>
    </citation>
    <scope>NUCLEOTIDE SEQUENCE [LARGE SCALE GENOMIC DNA]</scope>
    <source>
        <strain evidence="2 3">NMI7905_11</strain>
    </source>
</reference>
<dbReference type="InterPro" id="IPR004711">
    <property type="entry name" value="Benzoate_Transporter"/>
</dbReference>
<keyword evidence="1" id="KW-0472">Membrane</keyword>
<evidence type="ECO:0000313" key="3">
    <source>
        <dbReference type="Proteomes" id="UP000475079"/>
    </source>
</evidence>
<feature type="transmembrane region" description="Helical" evidence="1">
    <location>
        <begin position="168"/>
        <end position="194"/>
    </location>
</feature>
<feature type="transmembrane region" description="Helical" evidence="1">
    <location>
        <begin position="206"/>
        <end position="225"/>
    </location>
</feature>
<sequence length="388" mass="39969">MRSFSLPLPTLLSGFVAVLVGYASSAAIIWQAAVAAGASTTQIAGWMTTLGIAMGVSTLLLTLWYRAPVLTAWSTPGAALLVTGLQGLTLPEAIGVFIIANALIVLCGVTGLFARLMQVIPHSLAAAMLAGILLRFGLEAFARLGDQFLLCGGMLLAWLVMKRIAPRYAVIAALIAGAVIALFEGDIVTSSFAMTPVLPTFIAPQFSLAHALGIAVPLFLVTMASQNAPGVATMKAAGYDVPVSPLIIVTGLLALLFSPFGVYSICIAAITAAICQSPDAHPDAAKRWLAAAAAGMFYLLAGIFGSSITGMMAALPTSGIQMLAGLALLGTISGSLYQALNHENERDAAVVTFLVTASGLTLWGVGSAFWGLIAGGICYTVLRLARRA</sequence>